<proteinExistence type="predicted"/>
<comment type="caution">
    <text evidence="2">The sequence shown here is derived from an EMBL/GenBank/DDBJ whole genome shotgun (WGS) entry which is preliminary data.</text>
</comment>
<dbReference type="EMBL" id="CAUJNA010002360">
    <property type="protein sequence ID" value="CAJ1392594.1"/>
    <property type="molecule type" value="Genomic_DNA"/>
</dbReference>
<evidence type="ECO:0000256" key="1">
    <source>
        <dbReference type="SAM" id="MobiDB-lite"/>
    </source>
</evidence>
<sequence>AAHHVLLQAPALGAHLRLWHVCGGLARHCFPADGADELRSQQPDSHGRECGGPSDSADRQRPHLHAPGAWPGAR</sequence>
<evidence type="ECO:0000313" key="2">
    <source>
        <dbReference type="EMBL" id="CAJ1392594.1"/>
    </source>
</evidence>
<organism evidence="2 3">
    <name type="scientific">Effrenium voratum</name>
    <dbReference type="NCBI Taxonomy" id="2562239"/>
    <lineage>
        <taxon>Eukaryota</taxon>
        <taxon>Sar</taxon>
        <taxon>Alveolata</taxon>
        <taxon>Dinophyceae</taxon>
        <taxon>Suessiales</taxon>
        <taxon>Symbiodiniaceae</taxon>
        <taxon>Effrenium</taxon>
    </lineage>
</organism>
<keyword evidence="3" id="KW-1185">Reference proteome</keyword>
<evidence type="ECO:0000313" key="3">
    <source>
        <dbReference type="Proteomes" id="UP001178507"/>
    </source>
</evidence>
<feature type="non-terminal residue" evidence="2">
    <location>
        <position position="74"/>
    </location>
</feature>
<accession>A0AA36IRL8</accession>
<dbReference type="Proteomes" id="UP001178507">
    <property type="component" value="Unassembled WGS sequence"/>
</dbReference>
<feature type="non-terminal residue" evidence="2">
    <location>
        <position position="1"/>
    </location>
</feature>
<gene>
    <name evidence="2" type="ORF">EVOR1521_LOCUS17650</name>
</gene>
<name>A0AA36IRL8_9DINO</name>
<reference evidence="2" key="1">
    <citation type="submission" date="2023-08" db="EMBL/GenBank/DDBJ databases">
        <authorList>
            <person name="Chen Y."/>
            <person name="Shah S."/>
            <person name="Dougan E. K."/>
            <person name="Thang M."/>
            <person name="Chan C."/>
        </authorList>
    </citation>
    <scope>NUCLEOTIDE SEQUENCE</scope>
</reference>
<protein>
    <submittedName>
        <fullName evidence="2">Uncharacterized protein</fullName>
    </submittedName>
</protein>
<feature type="region of interest" description="Disordered" evidence="1">
    <location>
        <begin position="36"/>
        <end position="74"/>
    </location>
</feature>
<dbReference type="AlphaFoldDB" id="A0AA36IRL8"/>